<keyword evidence="2" id="KW-1185">Reference proteome</keyword>
<evidence type="ECO:0008006" key="3">
    <source>
        <dbReference type="Google" id="ProtNLM"/>
    </source>
</evidence>
<organism evidence="1 2">
    <name type="scientific">Rhodosorus marinus</name>
    <dbReference type="NCBI Taxonomy" id="101924"/>
    <lineage>
        <taxon>Eukaryota</taxon>
        <taxon>Rhodophyta</taxon>
        <taxon>Stylonematophyceae</taxon>
        <taxon>Stylonematales</taxon>
        <taxon>Stylonemataceae</taxon>
        <taxon>Rhodosorus</taxon>
    </lineage>
</organism>
<evidence type="ECO:0000313" key="1">
    <source>
        <dbReference type="EMBL" id="KAJ8903844.1"/>
    </source>
</evidence>
<dbReference type="EMBL" id="JAMWBK010000006">
    <property type="protein sequence ID" value="KAJ8903844.1"/>
    <property type="molecule type" value="Genomic_DNA"/>
</dbReference>
<comment type="caution">
    <text evidence="1">The sequence shown here is derived from an EMBL/GenBank/DDBJ whole genome shotgun (WGS) entry which is preliminary data.</text>
</comment>
<protein>
    <recommendedName>
        <fullName evidence="3">Peptidase S9 prolyl oligopeptidase catalytic domain-containing protein</fullName>
    </recommendedName>
</protein>
<dbReference type="Proteomes" id="UP001157974">
    <property type="component" value="Unassembled WGS sequence"/>
</dbReference>
<sequence>MGSAELPRRETVEAVSRTNSKVLSLYSIWDRIVGFLRALVFLLRLMLDIYGGVNCRSEEIGDVKAMVYTPFFGKPCGVILVLPGLSPSGEDDIRVAQLSKALAGSGYVAIVPSSKRYRNIEISKVQIDDLVSFSEAVERRQDICPDGELSVISVCISAGFALIAATKHFYRSLLCIGAYGNAENVVMVHMLGDQEDDYGRNSMFYNFYDLYQGEDPEMRELFYARITDNHNETHSIHTELLKKKMQLYPNAAEKYDKLMFDEEMRRKVVENLWPKVKARMSYLSPENHVSKIMTNLTVFVHGLDDDVVAPGESLALYEKFVAANQPASVDTSPLLGHANKQIPIPDLEFFRNVFNLYRAFASFLTLASGPVPQKGRE</sequence>
<dbReference type="SUPFAM" id="SSF53474">
    <property type="entry name" value="alpha/beta-Hydrolases"/>
    <property type="match status" value="1"/>
</dbReference>
<dbReference type="InterPro" id="IPR029058">
    <property type="entry name" value="AB_hydrolase_fold"/>
</dbReference>
<reference evidence="1 2" key="1">
    <citation type="journal article" date="2023" name="Nat. Commun.">
        <title>Origin of minicircular mitochondrial genomes in red algae.</title>
        <authorList>
            <person name="Lee Y."/>
            <person name="Cho C.H."/>
            <person name="Lee Y.M."/>
            <person name="Park S.I."/>
            <person name="Yang J.H."/>
            <person name="West J.A."/>
            <person name="Bhattacharya D."/>
            <person name="Yoon H.S."/>
        </authorList>
    </citation>
    <scope>NUCLEOTIDE SEQUENCE [LARGE SCALE GENOMIC DNA]</scope>
    <source>
        <strain evidence="1 2">CCMP1338</strain>
        <tissue evidence="1">Whole cell</tissue>
    </source>
</reference>
<dbReference type="Gene3D" id="3.40.50.1820">
    <property type="entry name" value="alpha/beta hydrolase"/>
    <property type="match status" value="1"/>
</dbReference>
<proteinExistence type="predicted"/>
<name>A0AAV8UMR8_9RHOD</name>
<evidence type="ECO:0000313" key="2">
    <source>
        <dbReference type="Proteomes" id="UP001157974"/>
    </source>
</evidence>
<accession>A0AAV8UMR8</accession>
<gene>
    <name evidence="1" type="ORF">NDN08_000377</name>
</gene>
<dbReference type="AlphaFoldDB" id="A0AAV8UMR8"/>